<reference evidence="1" key="2">
    <citation type="submission" date="2015-03" db="UniProtKB">
        <authorList>
            <consortium name="EnsemblPlants"/>
        </authorList>
    </citation>
    <scope>IDENTIFICATION</scope>
</reference>
<dbReference type="AlphaFoldDB" id="A0A0D3EV07"/>
<dbReference type="Proteomes" id="UP000026960">
    <property type="component" value="Chromosome 1"/>
</dbReference>
<accession>A0A0D3EV07</accession>
<dbReference type="Gramene" id="OBART01G33780.1">
    <property type="protein sequence ID" value="OBART01G33780.1"/>
    <property type="gene ID" value="OBART01G33780"/>
</dbReference>
<sequence>MIGKETRKKKLLVGRSQCNRTACMSTDECHLLPLVLQYPEEDSKISLKRPKVAKAMVAEAELWRLANAAIPVLRV</sequence>
<dbReference type="HOGENOM" id="CLU_2674974_0_0_1"/>
<reference evidence="1" key="1">
    <citation type="journal article" date="2009" name="Rice">
        <title>De Novo Next Generation Sequencing of Plant Genomes.</title>
        <authorList>
            <person name="Rounsley S."/>
            <person name="Marri P.R."/>
            <person name="Yu Y."/>
            <person name="He R."/>
            <person name="Sisneros N."/>
            <person name="Goicoechea J.L."/>
            <person name="Lee S.J."/>
            <person name="Angelova A."/>
            <person name="Kudrna D."/>
            <person name="Luo M."/>
            <person name="Affourtit J."/>
            <person name="Desany B."/>
            <person name="Knight J."/>
            <person name="Niazi F."/>
            <person name="Egholm M."/>
            <person name="Wing R.A."/>
        </authorList>
    </citation>
    <scope>NUCLEOTIDE SEQUENCE [LARGE SCALE GENOMIC DNA]</scope>
    <source>
        <strain evidence="1">cv. IRGC 105608</strain>
    </source>
</reference>
<dbReference type="EnsemblPlants" id="OBART01G33780.1">
    <property type="protein sequence ID" value="OBART01G33780.1"/>
    <property type="gene ID" value="OBART01G33780"/>
</dbReference>
<keyword evidence="2" id="KW-1185">Reference proteome</keyword>
<evidence type="ECO:0000313" key="1">
    <source>
        <dbReference type="EnsemblPlants" id="OBART01G33780.1"/>
    </source>
</evidence>
<name>A0A0D3EV07_9ORYZ</name>
<protein>
    <submittedName>
        <fullName evidence="1">Uncharacterized protein</fullName>
    </submittedName>
</protein>
<organism evidence="1">
    <name type="scientific">Oryza barthii</name>
    <dbReference type="NCBI Taxonomy" id="65489"/>
    <lineage>
        <taxon>Eukaryota</taxon>
        <taxon>Viridiplantae</taxon>
        <taxon>Streptophyta</taxon>
        <taxon>Embryophyta</taxon>
        <taxon>Tracheophyta</taxon>
        <taxon>Spermatophyta</taxon>
        <taxon>Magnoliopsida</taxon>
        <taxon>Liliopsida</taxon>
        <taxon>Poales</taxon>
        <taxon>Poaceae</taxon>
        <taxon>BOP clade</taxon>
        <taxon>Oryzoideae</taxon>
        <taxon>Oryzeae</taxon>
        <taxon>Oryzinae</taxon>
        <taxon>Oryza</taxon>
    </lineage>
</organism>
<evidence type="ECO:0000313" key="2">
    <source>
        <dbReference type="Proteomes" id="UP000026960"/>
    </source>
</evidence>
<proteinExistence type="predicted"/>
<dbReference type="PaxDb" id="65489-OBART01G33780.1"/>